<dbReference type="Proteomes" id="UP000008227">
    <property type="component" value="Chromosome 1"/>
</dbReference>
<dbReference type="AlphaFoldDB" id="A0A8W4FCX2"/>
<protein>
    <submittedName>
        <fullName evidence="1">Uncharacterized protein</fullName>
    </submittedName>
</protein>
<proteinExistence type="predicted"/>
<organism evidence="1 2">
    <name type="scientific">Sus scrofa</name>
    <name type="common">Pig</name>
    <dbReference type="NCBI Taxonomy" id="9823"/>
    <lineage>
        <taxon>Eukaryota</taxon>
        <taxon>Metazoa</taxon>
        <taxon>Chordata</taxon>
        <taxon>Craniata</taxon>
        <taxon>Vertebrata</taxon>
        <taxon>Euteleostomi</taxon>
        <taxon>Mammalia</taxon>
        <taxon>Eutheria</taxon>
        <taxon>Laurasiatheria</taxon>
        <taxon>Artiodactyla</taxon>
        <taxon>Suina</taxon>
        <taxon>Suidae</taxon>
        <taxon>Sus</taxon>
    </lineage>
</organism>
<evidence type="ECO:0000313" key="1">
    <source>
        <dbReference type="Ensembl" id="ENSSSCP00000077114.1"/>
    </source>
</evidence>
<evidence type="ECO:0000313" key="2">
    <source>
        <dbReference type="Proteomes" id="UP000008227"/>
    </source>
</evidence>
<reference evidence="1" key="3">
    <citation type="submission" date="2025-09" db="UniProtKB">
        <authorList>
            <consortium name="Ensembl"/>
        </authorList>
    </citation>
    <scope>IDENTIFICATION</scope>
</reference>
<name>A0A8W4FCX2_PIG</name>
<dbReference type="Ensembl" id="ENSSSCT00000098845.1">
    <property type="protein sequence ID" value="ENSSSCP00000077114.1"/>
    <property type="gene ID" value="ENSSSCG00000063018.1"/>
</dbReference>
<reference evidence="1" key="2">
    <citation type="submission" date="2025-08" db="UniProtKB">
        <authorList>
            <consortium name="Ensembl"/>
        </authorList>
    </citation>
    <scope>IDENTIFICATION</scope>
</reference>
<reference evidence="1" key="1">
    <citation type="journal article" date="2020" name="Gigascience">
        <title>An improved pig reference genome sequence to enable pig genetics and genomics research.</title>
        <authorList>
            <person name="Warr A."/>
            <person name="Affara N."/>
            <person name="Aken B."/>
            <person name="Beiki H."/>
            <person name="Bickhart D.M."/>
            <person name="Billis K."/>
            <person name="Chow W."/>
            <person name="Eory L."/>
            <person name="Finlayson H.A."/>
            <person name="Flicek P."/>
            <person name="Giron C.G."/>
            <person name="Griffin D.K."/>
            <person name="Hall R."/>
            <person name="Hannum G."/>
            <person name="Hourlier T."/>
            <person name="Howe K."/>
            <person name="Hume D.A."/>
            <person name="Izuogu O."/>
            <person name="Kim K."/>
            <person name="Koren S."/>
            <person name="Liu H."/>
            <person name="Manchanda N."/>
            <person name="Martin F.J."/>
            <person name="Nonneman D.J."/>
            <person name="O'Connor R.E."/>
            <person name="Phillippy A.M."/>
            <person name="Rohrer G.A."/>
            <person name="Rosen B.D."/>
            <person name="Rund L.A."/>
            <person name="Sargent C.A."/>
            <person name="Schook L.B."/>
            <person name="Schroeder S.G."/>
            <person name="Schwartz A.S."/>
            <person name="Skinner B.M."/>
            <person name="Talbot R."/>
            <person name="Tseng E."/>
            <person name="Tuggle C.K."/>
            <person name="Watson M."/>
            <person name="Smith T.P.L."/>
            <person name="Archibald A.L."/>
        </authorList>
    </citation>
    <scope>NUCLEOTIDE SEQUENCE [LARGE SCALE GENOMIC DNA]</scope>
    <source>
        <strain evidence="1">Duroc</strain>
    </source>
</reference>
<sequence length="138" mass="15385">MEVPRLGVRSELQLPAYTTVRAMLDLSCLPCFSSNMACVFLFQGRACLSPWPRMLFPHLSSWIIPASPSSVYSFITFSSKASLTTLFSILLPTHSPKVSNTSFNFSLTCLLIHLYVSSLLTALSSCLKFLLSQEKRLQ</sequence>
<keyword evidence="2" id="KW-1185">Reference proteome</keyword>
<accession>A0A8W4FCX2</accession>